<proteinExistence type="inferred from homology"/>
<gene>
    <name evidence="5" type="ORF">IFM89_005917</name>
</gene>
<dbReference type="Gene3D" id="3.40.605.10">
    <property type="entry name" value="Aldehyde Dehydrogenase, Chain A, domain 1"/>
    <property type="match status" value="1"/>
</dbReference>
<dbReference type="AlphaFoldDB" id="A0A835HRA3"/>
<comment type="caution">
    <text evidence="5">The sequence shown here is derived from an EMBL/GenBank/DDBJ whole genome shotgun (WGS) entry which is preliminary data.</text>
</comment>
<evidence type="ECO:0000313" key="6">
    <source>
        <dbReference type="Proteomes" id="UP000631114"/>
    </source>
</evidence>
<dbReference type="Proteomes" id="UP000631114">
    <property type="component" value="Unassembled WGS sequence"/>
</dbReference>
<dbReference type="GO" id="GO:0004029">
    <property type="term" value="F:aldehyde dehydrogenase (NAD+) activity"/>
    <property type="evidence" value="ECO:0007669"/>
    <property type="project" value="UniProtKB-ARBA"/>
</dbReference>
<evidence type="ECO:0000313" key="5">
    <source>
        <dbReference type="EMBL" id="KAF9604336.1"/>
    </source>
</evidence>
<keyword evidence="3" id="KW-0520">NAD</keyword>
<dbReference type="OrthoDB" id="310895at2759"/>
<dbReference type="InterPro" id="IPR016162">
    <property type="entry name" value="Ald_DH_N"/>
</dbReference>
<accession>A0A835HRA3</accession>
<evidence type="ECO:0000256" key="2">
    <source>
        <dbReference type="ARBA" id="ARBA00023002"/>
    </source>
</evidence>
<sequence>MDRLEEEVAGLKMNLYAIKEYLDEAFIGIMSHINNIEKRIQVEYLGDVEIPSYTHCYFHYMDEVPEVVRPFTLDIEEPMGDGTGGFIALALALGYRKKNWIKVQADLLVELSCFKQEYVKMFSVHGFKNCVESLLKSGTDEFMKMPETGYLAASKYHTAVVFFSEAKSVTFLPLRSAIPKNGPKVISIGLVENKMLNLKLKRNYPMPEIAKLWFDYHYPTNGDWETYFQSRFDAYKKVVACYYSSCFYRLRADWLEAYYRKRVAWATLKKFNLAANAFSEGLRRDPEDKELQIALRNNGLQAAAVTLSELGEYGQAASLLEKLSKVCESINFEVLRGLTNVLLAANKPDQVVACYQNMSQVTERKVELAKLESIDSGKPLDEASWDIDDVAGCFEYYAELAEGLDAKQKAPITLPMETFKTHVLKEPIGVVGLITPWNYPLLMATWKVAPALAAGCAAILKPSELSSLTCLELADVCREVGLPPGVLNILTGLGPDAGAPLASHPHMDKIAFTGSTATGSRIASLIVVRA</sequence>
<dbReference type="InterPro" id="IPR015590">
    <property type="entry name" value="Aldehyde_DH_dom"/>
</dbReference>
<keyword evidence="2" id="KW-0560">Oxidoreductase</keyword>
<name>A0A835HRA3_9MAGN</name>
<dbReference type="Pfam" id="PF00171">
    <property type="entry name" value="Aldedh"/>
    <property type="match status" value="1"/>
</dbReference>
<reference evidence="5 6" key="1">
    <citation type="submission" date="2020-10" db="EMBL/GenBank/DDBJ databases">
        <title>The Coptis chinensis genome and diversification of protoberbering-type alkaloids.</title>
        <authorList>
            <person name="Wang B."/>
            <person name="Shu S."/>
            <person name="Song C."/>
            <person name="Liu Y."/>
        </authorList>
    </citation>
    <scope>NUCLEOTIDE SEQUENCE [LARGE SCALE GENOMIC DNA]</scope>
    <source>
        <strain evidence="5">HL-2020</strain>
        <tissue evidence="5">Leaf</tissue>
    </source>
</reference>
<evidence type="ECO:0000259" key="4">
    <source>
        <dbReference type="Pfam" id="PF00171"/>
    </source>
</evidence>
<evidence type="ECO:0000256" key="3">
    <source>
        <dbReference type="ARBA" id="ARBA00023027"/>
    </source>
</evidence>
<dbReference type="SUPFAM" id="SSF48452">
    <property type="entry name" value="TPR-like"/>
    <property type="match status" value="1"/>
</dbReference>
<organism evidence="5 6">
    <name type="scientific">Coptis chinensis</name>
    <dbReference type="NCBI Taxonomy" id="261450"/>
    <lineage>
        <taxon>Eukaryota</taxon>
        <taxon>Viridiplantae</taxon>
        <taxon>Streptophyta</taxon>
        <taxon>Embryophyta</taxon>
        <taxon>Tracheophyta</taxon>
        <taxon>Spermatophyta</taxon>
        <taxon>Magnoliopsida</taxon>
        <taxon>Ranunculales</taxon>
        <taxon>Ranunculaceae</taxon>
        <taxon>Coptidoideae</taxon>
        <taxon>Coptis</taxon>
    </lineage>
</organism>
<dbReference type="InterPro" id="IPR016161">
    <property type="entry name" value="Ald_DH/histidinol_DH"/>
</dbReference>
<keyword evidence="6" id="KW-1185">Reference proteome</keyword>
<dbReference type="EMBL" id="JADFTS010000005">
    <property type="protein sequence ID" value="KAF9604336.1"/>
    <property type="molecule type" value="Genomic_DNA"/>
</dbReference>
<evidence type="ECO:0000256" key="1">
    <source>
        <dbReference type="ARBA" id="ARBA00009986"/>
    </source>
</evidence>
<dbReference type="PANTHER" id="PTHR43860:SF2">
    <property type="entry name" value="BETAINE ALDEHYDE DEHYDROGENASE-RELATED"/>
    <property type="match status" value="1"/>
</dbReference>
<protein>
    <recommendedName>
        <fullName evidence="4">Aldehyde dehydrogenase domain-containing protein</fullName>
    </recommendedName>
</protein>
<dbReference type="PANTHER" id="PTHR43860">
    <property type="entry name" value="BETAINE ALDEHYDE DEHYDROGENASE"/>
    <property type="match status" value="1"/>
</dbReference>
<dbReference type="FunFam" id="3.40.605.10:FF:000007">
    <property type="entry name" value="NAD/NADP-dependent betaine aldehyde dehydrogenase"/>
    <property type="match status" value="1"/>
</dbReference>
<dbReference type="SUPFAM" id="SSF53720">
    <property type="entry name" value="ALDH-like"/>
    <property type="match status" value="1"/>
</dbReference>
<feature type="domain" description="Aldehyde dehydrogenase" evidence="4">
    <location>
        <begin position="360"/>
        <end position="524"/>
    </location>
</feature>
<dbReference type="Gene3D" id="1.25.40.10">
    <property type="entry name" value="Tetratricopeptide repeat domain"/>
    <property type="match status" value="1"/>
</dbReference>
<comment type="similarity">
    <text evidence="1">Belongs to the aldehyde dehydrogenase family.</text>
</comment>
<dbReference type="InterPro" id="IPR011990">
    <property type="entry name" value="TPR-like_helical_dom_sf"/>
</dbReference>